<dbReference type="OrthoDB" id="422379at2759"/>
<feature type="non-terminal residue" evidence="2">
    <location>
        <position position="107"/>
    </location>
</feature>
<keyword evidence="3" id="KW-1185">Reference proteome</keyword>
<keyword evidence="1" id="KW-1133">Transmembrane helix</keyword>
<dbReference type="Proteomes" id="UP000604046">
    <property type="component" value="Unassembled WGS sequence"/>
</dbReference>
<keyword evidence="1" id="KW-0812">Transmembrane</keyword>
<evidence type="ECO:0000256" key="1">
    <source>
        <dbReference type="SAM" id="Phobius"/>
    </source>
</evidence>
<accession>A0A812RZ76</accession>
<reference evidence="2" key="1">
    <citation type="submission" date="2021-02" db="EMBL/GenBank/DDBJ databases">
        <authorList>
            <person name="Dougan E. K."/>
            <person name="Rhodes N."/>
            <person name="Thang M."/>
            <person name="Chan C."/>
        </authorList>
    </citation>
    <scope>NUCLEOTIDE SEQUENCE</scope>
</reference>
<evidence type="ECO:0000313" key="3">
    <source>
        <dbReference type="Proteomes" id="UP000604046"/>
    </source>
</evidence>
<comment type="caution">
    <text evidence="2">The sequence shown here is derived from an EMBL/GenBank/DDBJ whole genome shotgun (WGS) entry which is preliminary data.</text>
</comment>
<organism evidence="2 3">
    <name type="scientific">Symbiodinium natans</name>
    <dbReference type="NCBI Taxonomy" id="878477"/>
    <lineage>
        <taxon>Eukaryota</taxon>
        <taxon>Sar</taxon>
        <taxon>Alveolata</taxon>
        <taxon>Dinophyceae</taxon>
        <taxon>Suessiales</taxon>
        <taxon>Symbiodiniaceae</taxon>
        <taxon>Symbiodinium</taxon>
    </lineage>
</organism>
<sequence length="107" mass="11711">MEQLNQKYLAARFAAAGLLLALTVNVRQGRSDHILAALSPSCVQQALRMPAACRQGNCAIMDELSASCRSSWQASEYTFYVELSVSIAFLVLELLSMLTAVHCSQQE</sequence>
<protein>
    <submittedName>
        <fullName evidence="2">Uncharacterized protein</fullName>
    </submittedName>
</protein>
<feature type="transmembrane region" description="Helical" evidence="1">
    <location>
        <begin position="79"/>
        <end position="101"/>
    </location>
</feature>
<gene>
    <name evidence="2" type="ORF">SNAT2548_LOCUS25187</name>
</gene>
<name>A0A812RZ76_9DINO</name>
<keyword evidence="1" id="KW-0472">Membrane</keyword>
<dbReference type="EMBL" id="CAJNDS010002381">
    <property type="protein sequence ID" value="CAE7456490.1"/>
    <property type="molecule type" value="Genomic_DNA"/>
</dbReference>
<dbReference type="AlphaFoldDB" id="A0A812RZ76"/>
<proteinExistence type="predicted"/>
<evidence type="ECO:0000313" key="2">
    <source>
        <dbReference type="EMBL" id="CAE7456490.1"/>
    </source>
</evidence>